<sequence length="74" mass="8194">MPAIIPTRSPAENYGLVHCILFNETTCSGGRVPIIDTDTGKYYGTGNYPHWEQHCINRGEQLCGAEVMNADLRP</sequence>
<keyword evidence="2" id="KW-1185">Reference proteome</keyword>
<gene>
    <name evidence="1" type="ORF">HH213_26155</name>
</gene>
<reference evidence="1 2" key="1">
    <citation type="submission" date="2020-04" db="EMBL/GenBank/DDBJ databases">
        <title>Genome sequencing of novel species.</title>
        <authorList>
            <person name="Heo J."/>
            <person name="Kim S.-J."/>
            <person name="Kim J.-S."/>
            <person name="Hong S.-B."/>
            <person name="Kwon S.-W."/>
        </authorList>
    </citation>
    <scope>NUCLEOTIDE SEQUENCE [LARGE SCALE GENOMIC DNA]</scope>
    <source>
        <strain evidence="1 2">AF9R3</strain>
    </source>
</reference>
<evidence type="ECO:0000313" key="1">
    <source>
        <dbReference type="EMBL" id="QJD93260.1"/>
    </source>
</evidence>
<dbReference type="EMBL" id="CP051684">
    <property type="protein sequence ID" value="QJD93260.1"/>
    <property type="molecule type" value="Genomic_DNA"/>
</dbReference>
<dbReference type="Proteomes" id="UP000503117">
    <property type="component" value="Chromosome"/>
</dbReference>
<protein>
    <submittedName>
        <fullName evidence="1">Uncharacterized protein</fullName>
    </submittedName>
</protein>
<proteinExistence type="predicted"/>
<accession>A0ABX6MG57</accession>
<dbReference type="RefSeq" id="WP_169114207.1">
    <property type="nucleotide sequence ID" value="NZ_CP051684.1"/>
</dbReference>
<evidence type="ECO:0000313" key="2">
    <source>
        <dbReference type="Proteomes" id="UP000503117"/>
    </source>
</evidence>
<name>A0ABX6MG57_9BURK</name>
<organism evidence="1 2">
    <name type="scientific">Duganella dendranthematis</name>
    <dbReference type="NCBI Taxonomy" id="2728021"/>
    <lineage>
        <taxon>Bacteria</taxon>
        <taxon>Pseudomonadati</taxon>
        <taxon>Pseudomonadota</taxon>
        <taxon>Betaproteobacteria</taxon>
        <taxon>Burkholderiales</taxon>
        <taxon>Oxalobacteraceae</taxon>
        <taxon>Telluria group</taxon>
        <taxon>Duganella</taxon>
    </lineage>
</organism>